<keyword evidence="7 9" id="KW-0675">Receptor</keyword>
<comment type="caution">
    <text evidence="12">The sequence shown here is derived from an EMBL/GenBank/DDBJ whole genome shotgun (WGS) entry which is preliminary data.</text>
</comment>
<dbReference type="SUPFAM" id="SSF81321">
    <property type="entry name" value="Family A G protein-coupled receptor-like"/>
    <property type="match status" value="1"/>
</dbReference>
<dbReference type="PANTHER" id="PTHR24243:SF230">
    <property type="entry name" value="G-PROTEIN COUPLED RECEPTORS FAMILY 1 PROFILE DOMAIN-CONTAINING PROTEIN"/>
    <property type="match status" value="1"/>
</dbReference>
<evidence type="ECO:0000256" key="9">
    <source>
        <dbReference type="RuleBase" id="RU000688"/>
    </source>
</evidence>
<feature type="domain" description="G-protein coupled receptors family 1 profile" evidence="11">
    <location>
        <begin position="42"/>
        <end position="155"/>
    </location>
</feature>
<dbReference type="Pfam" id="PF00001">
    <property type="entry name" value="7tm_1"/>
    <property type="match status" value="1"/>
</dbReference>
<keyword evidence="8 9" id="KW-0807">Transducer</keyword>
<dbReference type="EMBL" id="QDEB01104056">
    <property type="protein sequence ID" value="RZC18432.1"/>
    <property type="molecule type" value="Genomic_DNA"/>
</dbReference>
<protein>
    <submittedName>
        <fullName evidence="12">Thyrotropin-releasing hormone receptor</fullName>
    </submittedName>
</protein>
<dbReference type="GO" id="GO:0005886">
    <property type="term" value="C:plasma membrane"/>
    <property type="evidence" value="ECO:0007669"/>
    <property type="project" value="TreeGrafter"/>
</dbReference>
<dbReference type="PRINTS" id="PR00237">
    <property type="entry name" value="GPCRRHODOPSN"/>
</dbReference>
<evidence type="ECO:0000259" key="11">
    <source>
        <dbReference type="PROSITE" id="PS50262"/>
    </source>
</evidence>
<dbReference type="GO" id="GO:0004930">
    <property type="term" value="F:G protein-coupled receptor activity"/>
    <property type="evidence" value="ECO:0007669"/>
    <property type="project" value="UniProtKB-KW"/>
</dbReference>
<evidence type="ECO:0000313" key="13">
    <source>
        <dbReference type="Proteomes" id="UP000292052"/>
    </source>
</evidence>
<evidence type="ECO:0000256" key="2">
    <source>
        <dbReference type="ARBA" id="ARBA00010663"/>
    </source>
</evidence>
<evidence type="ECO:0000256" key="7">
    <source>
        <dbReference type="ARBA" id="ARBA00023170"/>
    </source>
</evidence>
<accession>A0A482VGR5</accession>
<keyword evidence="6 10" id="KW-0472">Membrane</keyword>
<proteinExistence type="inferred from homology"/>
<feature type="transmembrane region" description="Helical" evidence="10">
    <location>
        <begin position="63"/>
        <end position="88"/>
    </location>
</feature>
<evidence type="ECO:0000313" key="12">
    <source>
        <dbReference type="EMBL" id="RZC18432.1"/>
    </source>
</evidence>
<dbReference type="Gene3D" id="1.20.1070.10">
    <property type="entry name" value="Rhodopsin 7-helix transmembrane proteins"/>
    <property type="match status" value="1"/>
</dbReference>
<feature type="transmembrane region" description="Helical" evidence="10">
    <location>
        <begin position="100"/>
        <end position="121"/>
    </location>
</feature>
<keyword evidence="13" id="KW-1185">Reference proteome</keyword>
<evidence type="ECO:0000256" key="3">
    <source>
        <dbReference type="ARBA" id="ARBA00022692"/>
    </source>
</evidence>
<dbReference type="PANTHER" id="PTHR24243">
    <property type="entry name" value="G-PROTEIN COUPLED RECEPTOR"/>
    <property type="match status" value="1"/>
</dbReference>
<keyword evidence="4 10" id="KW-1133">Transmembrane helix</keyword>
<keyword evidence="5 9" id="KW-0297">G-protein coupled receptor</keyword>
<evidence type="ECO:0000256" key="5">
    <source>
        <dbReference type="ARBA" id="ARBA00023040"/>
    </source>
</evidence>
<name>A0A482VGR5_ASBVE</name>
<dbReference type="InterPro" id="IPR000276">
    <property type="entry name" value="GPCR_Rhodpsn"/>
</dbReference>
<feature type="transmembrane region" description="Helical" evidence="10">
    <location>
        <begin position="30"/>
        <end position="51"/>
    </location>
</feature>
<dbReference type="OrthoDB" id="9990906at2759"/>
<dbReference type="PROSITE" id="PS50262">
    <property type="entry name" value="G_PROTEIN_RECEP_F1_2"/>
    <property type="match status" value="1"/>
</dbReference>
<comment type="similarity">
    <text evidence="2 9">Belongs to the G-protein coupled receptor 1 family.</text>
</comment>
<dbReference type="AlphaFoldDB" id="A0A482VGR5"/>
<keyword evidence="3 9" id="KW-0812">Transmembrane</keyword>
<sequence>MNGSDFDPGGYYGEVMCDSFYTYLKILHTYYIPIIIAVGFLGNFLACIVFLSTHLKMRSSSYYLAALAIADFGFLCVVLVVHCSFNNVFDIFNTDGWCQFFVYVSSVCASLSVWLIVAFTVERFIAVQYPLQRPHICTVSRAKTVVISLTVVAMT</sequence>
<evidence type="ECO:0000256" key="8">
    <source>
        <dbReference type="ARBA" id="ARBA00023224"/>
    </source>
</evidence>
<gene>
    <name evidence="12" type="ORF">BDFB_002184</name>
</gene>
<evidence type="ECO:0000256" key="6">
    <source>
        <dbReference type="ARBA" id="ARBA00023136"/>
    </source>
</evidence>
<comment type="subcellular location">
    <subcellularLocation>
        <location evidence="1">Membrane</location>
        <topology evidence="1">Multi-pass membrane protein</topology>
    </subcellularLocation>
</comment>
<organism evidence="12 13">
    <name type="scientific">Asbolus verrucosus</name>
    <name type="common">Desert ironclad beetle</name>
    <dbReference type="NCBI Taxonomy" id="1661398"/>
    <lineage>
        <taxon>Eukaryota</taxon>
        <taxon>Metazoa</taxon>
        <taxon>Ecdysozoa</taxon>
        <taxon>Arthropoda</taxon>
        <taxon>Hexapoda</taxon>
        <taxon>Insecta</taxon>
        <taxon>Pterygota</taxon>
        <taxon>Neoptera</taxon>
        <taxon>Endopterygota</taxon>
        <taxon>Coleoptera</taxon>
        <taxon>Polyphaga</taxon>
        <taxon>Cucujiformia</taxon>
        <taxon>Tenebrionidae</taxon>
        <taxon>Pimeliinae</taxon>
        <taxon>Asbolus</taxon>
    </lineage>
</organism>
<reference evidence="12 13" key="1">
    <citation type="submission" date="2017-03" db="EMBL/GenBank/DDBJ databases">
        <title>Genome of the blue death feigning beetle - Asbolus verrucosus.</title>
        <authorList>
            <person name="Rider S.D."/>
        </authorList>
    </citation>
    <scope>NUCLEOTIDE SEQUENCE [LARGE SCALE GENOMIC DNA]</scope>
    <source>
        <strain evidence="12">Butters</strain>
        <tissue evidence="12">Head and leg muscle</tissue>
    </source>
</reference>
<dbReference type="PROSITE" id="PS00237">
    <property type="entry name" value="G_PROTEIN_RECEP_F1_1"/>
    <property type="match status" value="1"/>
</dbReference>
<dbReference type="InterPro" id="IPR017452">
    <property type="entry name" value="GPCR_Rhodpsn_7TM"/>
</dbReference>
<evidence type="ECO:0000256" key="10">
    <source>
        <dbReference type="SAM" id="Phobius"/>
    </source>
</evidence>
<evidence type="ECO:0000256" key="4">
    <source>
        <dbReference type="ARBA" id="ARBA00022989"/>
    </source>
</evidence>
<dbReference type="Proteomes" id="UP000292052">
    <property type="component" value="Unassembled WGS sequence"/>
</dbReference>
<evidence type="ECO:0000256" key="1">
    <source>
        <dbReference type="ARBA" id="ARBA00004141"/>
    </source>
</evidence>